<keyword evidence="3 6" id="KW-0269">Exonuclease</keyword>
<proteinExistence type="predicted"/>
<dbReference type="InterPro" id="IPR013520">
    <property type="entry name" value="Ribonucl_H"/>
</dbReference>
<evidence type="ECO:0000256" key="1">
    <source>
        <dbReference type="ARBA" id="ARBA00022722"/>
    </source>
</evidence>
<evidence type="ECO:0000259" key="5">
    <source>
        <dbReference type="SMART" id="SM00479"/>
    </source>
</evidence>
<feature type="region of interest" description="Disordered" evidence="4">
    <location>
        <begin position="242"/>
        <end position="261"/>
    </location>
</feature>
<dbReference type="CDD" id="cd06127">
    <property type="entry name" value="DEDDh"/>
    <property type="match status" value="1"/>
</dbReference>
<reference evidence="6" key="1">
    <citation type="submission" date="2022-10" db="EMBL/GenBank/DDBJ databases">
        <title>Genome sequence of Actinomyces israelii ATCC 10048.</title>
        <authorList>
            <person name="Watt R.M."/>
            <person name="Tong W.M."/>
        </authorList>
    </citation>
    <scope>NUCLEOTIDE SEQUENCE</scope>
    <source>
        <strain evidence="6">ATCC 10048</strain>
    </source>
</reference>
<dbReference type="Gene3D" id="3.30.420.10">
    <property type="entry name" value="Ribonuclease H-like superfamily/Ribonuclease H"/>
    <property type="match status" value="1"/>
</dbReference>
<dbReference type="SMART" id="SM00479">
    <property type="entry name" value="EXOIII"/>
    <property type="match status" value="1"/>
</dbReference>
<accession>A0ABT4I8I3</accession>
<dbReference type="InterPro" id="IPR012337">
    <property type="entry name" value="RNaseH-like_sf"/>
</dbReference>
<dbReference type="RefSeq" id="WP_268917123.1">
    <property type="nucleotide sequence ID" value="NZ_JAPTMY010000009.1"/>
</dbReference>
<dbReference type="PANTHER" id="PTHR30231:SF4">
    <property type="entry name" value="PROTEIN NEN2"/>
    <property type="match status" value="1"/>
</dbReference>
<protein>
    <submittedName>
        <fullName evidence="6">3'-5' exonuclease</fullName>
    </submittedName>
</protein>
<dbReference type="Pfam" id="PF00929">
    <property type="entry name" value="RNase_T"/>
    <property type="match status" value="1"/>
</dbReference>
<keyword evidence="1" id="KW-0540">Nuclease</keyword>
<keyword evidence="7" id="KW-1185">Reference proteome</keyword>
<evidence type="ECO:0000256" key="4">
    <source>
        <dbReference type="SAM" id="MobiDB-lite"/>
    </source>
</evidence>
<evidence type="ECO:0000256" key="2">
    <source>
        <dbReference type="ARBA" id="ARBA00022801"/>
    </source>
</evidence>
<evidence type="ECO:0000313" key="6">
    <source>
        <dbReference type="EMBL" id="MCZ0857562.1"/>
    </source>
</evidence>
<evidence type="ECO:0000256" key="3">
    <source>
        <dbReference type="ARBA" id="ARBA00022839"/>
    </source>
</evidence>
<name>A0ABT4I8I3_9ACTO</name>
<dbReference type="Proteomes" id="UP001072034">
    <property type="component" value="Unassembled WGS sequence"/>
</dbReference>
<organism evidence="6 7">
    <name type="scientific">Actinomyces israelii</name>
    <dbReference type="NCBI Taxonomy" id="1659"/>
    <lineage>
        <taxon>Bacteria</taxon>
        <taxon>Bacillati</taxon>
        <taxon>Actinomycetota</taxon>
        <taxon>Actinomycetes</taxon>
        <taxon>Actinomycetales</taxon>
        <taxon>Actinomycetaceae</taxon>
        <taxon>Actinomyces</taxon>
    </lineage>
</organism>
<dbReference type="PANTHER" id="PTHR30231">
    <property type="entry name" value="DNA POLYMERASE III SUBUNIT EPSILON"/>
    <property type="match status" value="1"/>
</dbReference>
<sequence>MPFYHRPGRALRPLPALSPAPAATPAAAPPAASTADVGYAVIDLETTGLSPTRDSIIEIGLVLLGPDGSTQRSWTTLVDPGASVDVGPTYIHGLVAEDLIGAPALAEVADLLVRDLAGRAVVAHNARFDVGFLTQALGALDRLGRGARIPRVCTMELARSYITTPSRRLVMCCESAGVRIGSHHCALDDARACAGLLRHYMSVGRERGDDVVAWSRSLESAAAFSAWTWDEAAARAQEDRLVPRADDGVLRPPRELRRPAG</sequence>
<dbReference type="SUPFAM" id="SSF53098">
    <property type="entry name" value="Ribonuclease H-like"/>
    <property type="match status" value="1"/>
</dbReference>
<dbReference type="EMBL" id="JAPTMY010000009">
    <property type="protein sequence ID" value="MCZ0857562.1"/>
    <property type="molecule type" value="Genomic_DNA"/>
</dbReference>
<gene>
    <name evidence="6" type="ORF">OHJ16_05835</name>
</gene>
<keyword evidence="2" id="KW-0378">Hydrolase</keyword>
<dbReference type="InterPro" id="IPR036397">
    <property type="entry name" value="RNaseH_sf"/>
</dbReference>
<dbReference type="GO" id="GO:0004527">
    <property type="term" value="F:exonuclease activity"/>
    <property type="evidence" value="ECO:0007669"/>
    <property type="project" value="UniProtKB-KW"/>
</dbReference>
<evidence type="ECO:0000313" key="7">
    <source>
        <dbReference type="Proteomes" id="UP001072034"/>
    </source>
</evidence>
<feature type="domain" description="Exonuclease" evidence="5">
    <location>
        <begin position="38"/>
        <end position="206"/>
    </location>
</feature>
<comment type="caution">
    <text evidence="6">The sequence shown here is derived from an EMBL/GenBank/DDBJ whole genome shotgun (WGS) entry which is preliminary data.</text>
</comment>